<dbReference type="Gene3D" id="1.10.10.10">
    <property type="entry name" value="Winged helix-like DNA-binding domain superfamily/Winged helix DNA-binding domain"/>
    <property type="match status" value="1"/>
</dbReference>
<keyword evidence="2" id="KW-1185">Reference proteome</keyword>
<sequence length="235" mass="25845">MLRVTDPGAVRWLQHARVRGVLGAFQGRANTTARAAAALHLDVRVVHRDVGRLLNAGLLRVEREVPRAGRPVRHYRAVADAFFVPFTVTDALSAAHLSERDATARDAQFRAAFTRAFEVALGSSGAREWGLRVYFDGRTSQADEGFWDADLREPLTGWQGPDGLYLQGAPEVRLTPAQAQAAQVDLIRLMMRLHAEHQANERAGRGAPFLLRVGLAPVDPRDVHVPVEPTARRGT</sequence>
<accession>E8U2Y5</accession>
<dbReference type="KEGG" id="dmr:Deima_0059"/>
<gene>
    <name evidence="1" type="ordered locus">Deima_0059</name>
</gene>
<evidence type="ECO:0000313" key="2">
    <source>
        <dbReference type="Proteomes" id="UP000008635"/>
    </source>
</evidence>
<dbReference type="EMBL" id="CP002454">
    <property type="protein sequence ID" value="ADV65723.1"/>
    <property type="molecule type" value="Genomic_DNA"/>
</dbReference>
<reference evidence="2" key="2">
    <citation type="submission" date="2011-01" db="EMBL/GenBank/DDBJ databases">
        <title>The complete genome of Deinococcus maricopensis DSM 21211.</title>
        <authorList>
            <consortium name="US DOE Joint Genome Institute (JGI-PGF)"/>
            <person name="Lucas S."/>
            <person name="Copeland A."/>
            <person name="Lapidus A."/>
            <person name="Goodwin L."/>
            <person name="Pitluck S."/>
            <person name="Kyrpides N."/>
            <person name="Mavromatis K."/>
            <person name="Pagani I."/>
            <person name="Ivanova N."/>
            <person name="Ovchinnikova G."/>
            <person name="Zeytun A."/>
            <person name="Detter J.C."/>
            <person name="Han C."/>
            <person name="Land M."/>
            <person name="Hauser L."/>
            <person name="Markowitz V."/>
            <person name="Cheng J.-F."/>
            <person name="Hugenholtz P."/>
            <person name="Woyke T."/>
            <person name="Wu D."/>
            <person name="Pukall R."/>
            <person name="Gehrich-Schroeter G."/>
            <person name="Brambilla E."/>
            <person name="Klenk H.-P."/>
            <person name="Eisen J.A."/>
        </authorList>
    </citation>
    <scope>NUCLEOTIDE SEQUENCE [LARGE SCALE GENOMIC DNA]</scope>
    <source>
        <strain evidence="2">DSM 21211 / LMG 22137 / NRRL B-23946 / LB-34</strain>
    </source>
</reference>
<protein>
    <submittedName>
        <fullName evidence="1">Uncharacterized protein</fullName>
    </submittedName>
</protein>
<dbReference type="AlphaFoldDB" id="E8U2Y5"/>
<dbReference type="HOGENOM" id="CLU_104982_0_0_0"/>
<dbReference type="InterPro" id="IPR036388">
    <property type="entry name" value="WH-like_DNA-bd_sf"/>
</dbReference>
<proteinExistence type="predicted"/>
<evidence type="ECO:0000313" key="1">
    <source>
        <dbReference type="EMBL" id="ADV65723.1"/>
    </source>
</evidence>
<name>E8U2Y5_DEIML</name>
<dbReference type="Proteomes" id="UP000008635">
    <property type="component" value="Chromosome"/>
</dbReference>
<reference evidence="1 2" key="1">
    <citation type="journal article" date="2011" name="Stand. Genomic Sci.">
        <title>Complete genome sequence of Deinococcus maricopensis type strain (LB-34).</title>
        <authorList>
            <person name="Pukall R."/>
            <person name="Zeytun A."/>
            <person name="Lucas S."/>
            <person name="Lapidus A."/>
            <person name="Hammon N."/>
            <person name="Deshpande S."/>
            <person name="Nolan M."/>
            <person name="Cheng J.F."/>
            <person name="Pitluck S."/>
            <person name="Liolios K."/>
            <person name="Pagani I."/>
            <person name="Mikhailova N."/>
            <person name="Ivanova N."/>
            <person name="Mavromatis K."/>
            <person name="Pati A."/>
            <person name="Tapia R."/>
            <person name="Han C."/>
            <person name="Goodwin L."/>
            <person name="Chen A."/>
            <person name="Palaniappan K."/>
            <person name="Land M."/>
            <person name="Hauser L."/>
            <person name="Chang Y.J."/>
            <person name="Jeffries C.D."/>
            <person name="Brambilla E.M."/>
            <person name="Rohde M."/>
            <person name="Goker M."/>
            <person name="Detter J.C."/>
            <person name="Woyke T."/>
            <person name="Bristow J."/>
            <person name="Eisen J.A."/>
            <person name="Markowitz V."/>
            <person name="Hugenholtz P."/>
            <person name="Kyrpides N.C."/>
            <person name="Klenk H.P."/>
        </authorList>
    </citation>
    <scope>NUCLEOTIDE SEQUENCE [LARGE SCALE GENOMIC DNA]</scope>
    <source>
        <strain evidence="2">DSM 21211 / LMG 22137 / NRRL B-23946 / LB-34</strain>
    </source>
</reference>
<organism evidence="1 2">
    <name type="scientific">Deinococcus maricopensis (strain DSM 21211 / LMG 22137 / NRRL B-23946 / LB-34)</name>
    <dbReference type="NCBI Taxonomy" id="709986"/>
    <lineage>
        <taxon>Bacteria</taxon>
        <taxon>Thermotogati</taxon>
        <taxon>Deinococcota</taxon>
        <taxon>Deinococci</taxon>
        <taxon>Deinococcales</taxon>
        <taxon>Deinococcaceae</taxon>
        <taxon>Deinococcus</taxon>
    </lineage>
</organism>